<keyword evidence="2" id="KW-1185">Reference proteome</keyword>
<protein>
    <submittedName>
        <fullName evidence="1">Class I SAM-dependent methyltransferase</fullName>
    </submittedName>
</protein>
<keyword evidence="1" id="KW-0489">Methyltransferase</keyword>
<dbReference type="EMBL" id="JAEPWM010000009">
    <property type="protein sequence ID" value="MBK6008386.1"/>
    <property type="molecule type" value="Genomic_DNA"/>
</dbReference>
<evidence type="ECO:0000313" key="1">
    <source>
        <dbReference type="EMBL" id="MBK6008386.1"/>
    </source>
</evidence>
<dbReference type="GO" id="GO:0032259">
    <property type="term" value="P:methylation"/>
    <property type="evidence" value="ECO:0007669"/>
    <property type="project" value="UniProtKB-KW"/>
</dbReference>
<accession>A0A934TWJ7</accession>
<name>A0A934TWJ7_9BURK</name>
<dbReference type="Proteomes" id="UP000630528">
    <property type="component" value="Unassembled WGS sequence"/>
</dbReference>
<dbReference type="CDD" id="cd02440">
    <property type="entry name" value="AdoMet_MTases"/>
    <property type="match status" value="1"/>
</dbReference>
<sequence>MSGGSQEARPRWRDAVSVSDLAIAFTERGVVPDLLVRSGIRRLLQERLSEIHARSAEEGAQAAESFVAGMRRAPIALLPHKANEQHYEVPPEFFAQVLGPRRKYSSAWWGPGVTTLAQAEDAALQATCERAFLADGQQILELGCGWGSLTLWMAERYPASSITALSNSRPQREWIESEALRRGLRNITVVTGDVTHFHPQARFDRVVSVEMFEHLRNWPEMFRRVASWLEPGGRFFMHVFVHRASPYAFEERDAGDWMSRYFFSGGMMPSDDLALRFQDDLALVARWRWDGTHYARTAEAWLANMDTRRTEVWPVLERTYGAGQAALWWTRWRLFFLSCAETFGYQRGQQWWVGHYLFEPRS</sequence>
<proteinExistence type="predicted"/>
<dbReference type="GO" id="GO:0008168">
    <property type="term" value="F:methyltransferase activity"/>
    <property type="evidence" value="ECO:0007669"/>
    <property type="project" value="UniProtKB-KW"/>
</dbReference>
<reference evidence="1" key="1">
    <citation type="journal article" date="2012" name="J. Microbiol. Biotechnol.">
        <title>Ramlibacter ginsenosidimutans sp. nov., with ginsenoside-converting activity.</title>
        <authorList>
            <person name="Wang L."/>
            <person name="An D.S."/>
            <person name="Kim S.G."/>
            <person name="Jin F.X."/>
            <person name="Kim S.C."/>
            <person name="Lee S.T."/>
            <person name="Im W.T."/>
        </authorList>
    </citation>
    <scope>NUCLEOTIDE SEQUENCE</scope>
    <source>
        <strain evidence="1">KACC 17527</strain>
    </source>
</reference>
<dbReference type="PANTHER" id="PTHR43832">
    <property type="match status" value="1"/>
</dbReference>
<dbReference type="PANTHER" id="PTHR43832:SF1">
    <property type="entry name" value="S-ADENOSYL-L-METHIONINE-DEPENDENT METHYLTRANSFERASES SUPERFAMILY PROTEIN"/>
    <property type="match status" value="1"/>
</dbReference>
<dbReference type="InterPro" id="IPR029063">
    <property type="entry name" value="SAM-dependent_MTases_sf"/>
</dbReference>
<evidence type="ECO:0000313" key="2">
    <source>
        <dbReference type="Proteomes" id="UP000630528"/>
    </source>
</evidence>
<comment type="caution">
    <text evidence="1">The sequence shown here is derived from an EMBL/GenBank/DDBJ whole genome shotgun (WGS) entry which is preliminary data.</text>
</comment>
<dbReference type="AlphaFoldDB" id="A0A934TWJ7"/>
<dbReference type="FunFam" id="3.40.50.150:FF:000554">
    <property type="entry name" value="Cation-transporting ATPase"/>
    <property type="match status" value="1"/>
</dbReference>
<gene>
    <name evidence="1" type="ORF">JJB11_19950</name>
</gene>
<keyword evidence="1" id="KW-0808">Transferase</keyword>
<reference evidence="1" key="2">
    <citation type="submission" date="2021-01" db="EMBL/GenBank/DDBJ databases">
        <authorList>
            <person name="Kang M."/>
        </authorList>
    </citation>
    <scope>NUCLEOTIDE SEQUENCE</scope>
    <source>
        <strain evidence="1">KACC 17527</strain>
    </source>
</reference>
<dbReference type="Gene3D" id="3.40.50.150">
    <property type="entry name" value="Vaccinia Virus protein VP39"/>
    <property type="match status" value="1"/>
</dbReference>
<dbReference type="SUPFAM" id="SSF53335">
    <property type="entry name" value="S-adenosyl-L-methionine-dependent methyltransferases"/>
    <property type="match status" value="1"/>
</dbReference>
<organism evidence="1 2">
    <name type="scientific">Ramlibacter ginsenosidimutans</name>
    <dbReference type="NCBI Taxonomy" id="502333"/>
    <lineage>
        <taxon>Bacteria</taxon>
        <taxon>Pseudomonadati</taxon>
        <taxon>Pseudomonadota</taxon>
        <taxon>Betaproteobacteria</taxon>
        <taxon>Burkholderiales</taxon>
        <taxon>Comamonadaceae</taxon>
        <taxon>Ramlibacter</taxon>
    </lineage>
</organism>
<dbReference type="Pfam" id="PF02353">
    <property type="entry name" value="CMAS"/>
    <property type="match status" value="1"/>
</dbReference>